<dbReference type="GO" id="GO:0032259">
    <property type="term" value="P:methylation"/>
    <property type="evidence" value="ECO:0007669"/>
    <property type="project" value="UniProtKB-KW"/>
</dbReference>
<keyword evidence="1" id="KW-0698">rRNA processing</keyword>
<evidence type="ECO:0000313" key="2">
    <source>
        <dbReference type="EMBL" id="KAG8041685.1"/>
    </source>
</evidence>
<evidence type="ECO:0000256" key="1">
    <source>
        <dbReference type="RuleBase" id="RU365074"/>
    </source>
</evidence>
<dbReference type="GO" id="GO:0033553">
    <property type="term" value="C:rDNA heterochromatin"/>
    <property type="evidence" value="ECO:0007669"/>
    <property type="project" value="TreeGrafter"/>
</dbReference>
<dbReference type="EC" id="2.1.1.-" evidence="1"/>
<evidence type="ECO:0000313" key="3">
    <source>
        <dbReference type="Proteomes" id="UP000729913"/>
    </source>
</evidence>
<organism evidence="2 3">
    <name type="scientific">Cotesia typhae</name>
    <dbReference type="NCBI Taxonomy" id="2053667"/>
    <lineage>
        <taxon>Eukaryota</taxon>
        <taxon>Metazoa</taxon>
        <taxon>Ecdysozoa</taxon>
        <taxon>Arthropoda</taxon>
        <taxon>Hexapoda</taxon>
        <taxon>Insecta</taxon>
        <taxon>Pterygota</taxon>
        <taxon>Neoptera</taxon>
        <taxon>Endopterygota</taxon>
        <taxon>Hymenoptera</taxon>
        <taxon>Apocrita</taxon>
        <taxon>Ichneumonoidea</taxon>
        <taxon>Braconidae</taxon>
        <taxon>Microgastrinae</taxon>
        <taxon>Cotesia</taxon>
    </lineage>
</organism>
<dbReference type="GO" id="GO:0042149">
    <property type="term" value="P:cellular response to glucose starvation"/>
    <property type="evidence" value="ECO:0007669"/>
    <property type="project" value="TreeGrafter"/>
</dbReference>
<keyword evidence="1" id="KW-0949">S-adenosyl-L-methionine</keyword>
<dbReference type="FunFam" id="3.40.50.150:FF:000068">
    <property type="entry name" value="Ribosomal RNA-processing protein 8"/>
    <property type="match status" value="1"/>
</dbReference>
<dbReference type="GO" id="GO:0008168">
    <property type="term" value="F:methyltransferase activity"/>
    <property type="evidence" value="ECO:0007669"/>
    <property type="project" value="UniProtKB-KW"/>
</dbReference>
<comment type="function">
    <text evidence="1">Probable methyltransferase required to silence rDNA.</text>
</comment>
<dbReference type="GO" id="GO:0005730">
    <property type="term" value="C:nucleolus"/>
    <property type="evidence" value="ECO:0007669"/>
    <property type="project" value="UniProtKB-SubCell"/>
</dbReference>
<accession>A0A8J5UY65</accession>
<dbReference type="InterPro" id="IPR007823">
    <property type="entry name" value="RRP8"/>
</dbReference>
<keyword evidence="3" id="KW-1185">Reference proteome</keyword>
<dbReference type="PANTHER" id="PTHR12787:SF0">
    <property type="entry name" value="RIBOSOMAL RNA-PROCESSING PROTEIN 8"/>
    <property type="match status" value="1"/>
</dbReference>
<keyword evidence="1" id="KW-0539">Nucleus</keyword>
<dbReference type="OrthoDB" id="10258825at2759"/>
<dbReference type="GO" id="GO:0000183">
    <property type="term" value="P:rDNA heterochromatin formation"/>
    <property type="evidence" value="ECO:0007669"/>
    <property type="project" value="TreeGrafter"/>
</dbReference>
<protein>
    <recommendedName>
        <fullName evidence="1">Ribosomal RNA-processing protein 8</fullName>
        <ecNumber evidence="1">2.1.1.-</ecNumber>
    </recommendedName>
</protein>
<comment type="caution">
    <text evidence="2">The sequence shown here is derived from an EMBL/GenBank/DDBJ whole genome shotgun (WGS) entry which is preliminary data.</text>
</comment>
<reference evidence="2" key="1">
    <citation type="submission" date="2020-03" db="EMBL/GenBank/DDBJ databases">
        <authorList>
            <person name="Chebbi M.A."/>
            <person name="Drezen J.M."/>
        </authorList>
    </citation>
    <scope>NUCLEOTIDE SEQUENCE</scope>
    <source>
        <tissue evidence="2">Whole body</tissue>
    </source>
</reference>
<reference evidence="2" key="2">
    <citation type="submission" date="2021-04" db="EMBL/GenBank/DDBJ databases">
        <title>Genome-wide patterns of bracovirus chromosomal integration into multiple host tissues during parasitism.</title>
        <authorList>
            <person name="Chebbi M.A.C."/>
        </authorList>
    </citation>
    <scope>NUCLEOTIDE SEQUENCE</scope>
    <source>
        <tissue evidence="2">Whole body</tissue>
    </source>
</reference>
<proteinExistence type="inferred from homology"/>
<name>A0A8J5UY65_9HYME</name>
<gene>
    <name evidence="2" type="ORF">G9C98_000683</name>
</gene>
<keyword evidence="1" id="KW-0489">Methyltransferase</keyword>
<dbReference type="Pfam" id="PF05148">
    <property type="entry name" value="Methyltransf_8"/>
    <property type="match status" value="1"/>
</dbReference>
<dbReference type="PANTHER" id="PTHR12787">
    <property type="entry name" value="RIBOSOMAL RNA-PROCESSING PROTEIN 8"/>
    <property type="match status" value="1"/>
</dbReference>
<dbReference type="GO" id="GO:0005677">
    <property type="term" value="C:chromatin silencing complex"/>
    <property type="evidence" value="ECO:0007669"/>
    <property type="project" value="TreeGrafter"/>
</dbReference>
<dbReference type="GO" id="GO:0006364">
    <property type="term" value="P:rRNA processing"/>
    <property type="evidence" value="ECO:0007669"/>
    <property type="project" value="UniProtKB-UniRule"/>
</dbReference>
<comment type="subcellular location">
    <subcellularLocation>
        <location evidence="1">Nucleus</location>
        <location evidence="1">Nucleolus</location>
    </subcellularLocation>
</comment>
<dbReference type="Proteomes" id="UP000729913">
    <property type="component" value="Unassembled WGS sequence"/>
</dbReference>
<keyword evidence="1" id="KW-0808">Transferase</keyword>
<sequence length="169" mass="19347">MPKEYVIADFGCGEGRLADSVKQKVHSLDLVAVNDKIIACDMAHTPLLTNGINAVVFCLSLMGTNLVDYILEANRVLKMDGILKIAEISSRFDDVNEFINLLMSYGFKNTWTDIDHKYFYFMDFKKVKNVDAKSKKLPPISLKPCMYKRDNYKILNVNKQIKELNELIE</sequence>
<dbReference type="AlphaFoldDB" id="A0A8J5UY65"/>
<dbReference type="EMBL" id="JAAOIC020000011">
    <property type="protein sequence ID" value="KAG8041685.1"/>
    <property type="molecule type" value="Genomic_DNA"/>
</dbReference>
<comment type="similarity">
    <text evidence="1">Belongs to the methyltransferase superfamily. RRP8 family.</text>
</comment>
<dbReference type="GO" id="GO:0046015">
    <property type="term" value="P:regulation of transcription by glucose"/>
    <property type="evidence" value="ECO:0007669"/>
    <property type="project" value="TreeGrafter"/>
</dbReference>